<accession>A0A7Z1AEN8</accession>
<dbReference type="RefSeq" id="WP_069125552.1">
    <property type="nucleotide sequence ID" value="NZ_MARB01000014.1"/>
</dbReference>
<gene>
    <name evidence="5" type="ORF">CODIS_25880</name>
</gene>
<dbReference type="Proteomes" id="UP000094769">
    <property type="component" value="Unassembled WGS sequence"/>
</dbReference>
<name>A0A7Z1AEN8_9GAMM</name>
<reference evidence="5 6" key="1">
    <citation type="submission" date="2016-06" db="EMBL/GenBank/DDBJ databases">
        <title>Genome sequence of endosymbiont of Candidatus Endolucinida thiodiazotropha.</title>
        <authorList>
            <person name="Poehlein A."/>
            <person name="Koenig S."/>
            <person name="Heiden S.E."/>
            <person name="Thuermer A."/>
            <person name="Voget S."/>
            <person name="Daniel R."/>
            <person name="Markert S."/>
            <person name="Gros O."/>
            <person name="Schweder T."/>
        </authorList>
    </citation>
    <scope>NUCLEOTIDE SEQUENCE [LARGE SCALE GENOMIC DNA]</scope>
    <source>
        <strain evidence="5 6">COS</strain>
    </source>
</reference>
<dbReference type="GO" id="GO:0046961">
    <property type="term" value="F:proton-transporting ATPase activity, rotational mechanism"/>
    <property type="evidence" value="ECO:0007669"/>
    <property type="project" value="InterPro"/>
</dbReference>
<dbReference type="InterPro" id="IPR002842">
    <property type="entry name" value="ATPase_V1_Esu"/>
</dbReference>
<dbReference type="AlphaFoldDB" id="A0A7Z1AEN8"/>
<keyword evidence="4" id="KW-0406">Ion transport</keyword>
<organism evidence="5 6">
    <name type="scientific">Candidatus Thiodiazotropha endolucinida</name>
    <dbReference type="NCBI Taxonomy" id="1655433"/>
    <lineage>
        <taxon>Bacteria</taxon>
        <taxon>Pseudomonadati</taxon>
        <taxon>Pseudomonadota</taxon>
        <taxon>Gammaproteobacteria</taxon>
        <taxon>Chromatiales</taxon>
        <taxon>Sedimenticolaceae</taxon>
        <taxon>Candidatus Thiodiazotropha</taxon>
    </lineage>
</organism>
<dbReference type="EMBL" id="MARB01000014">
    <property type="protein sequence ID" value="ODJ87071.1"/>
    <property type="molecule type" value="Genomic_DNA"/>
</dbReference>
<evidence type="ECO:0000256" key="3">
    <source>
        <dbReference type="ARBA" id="ARBA00022448"/>
    </source>
</evidence>
<evidence type="ECO:0000256" key="1">
    <source>
        <dbReference type="ARBA" id="ARBA00005901"/>
    </source>
</evidence>
<proteinExistence type="inferred from homology"/>
<evidence type="ECO:0000313" key="5">
    <source>
        <dbReference type="EMBL" id="ODJ87071.1"/>
    </source>
</evidence>
<dbReference type="SUPFAM" id="SSF160527">
    <property type="entry name" value="V-type ATPase subunit E-like"/>
    <property type="match status" value="1"/>
</dbReference>
<protein>
    <recommendedName>
        <fullName evidence="2">V-type ATP synthase subunit E</fullName>
    </recommendedName>
</protein>
<dbReference type="OrthoDB" id="5794867at2"/>
<evidence type="ECO:0000256" key="2">
    <source>
        <dbReference type="ARBA" id="ARBA00020756"/>
    </source>
</evidence>
<dbReference type="GO" id="GO:0033178">
    <property type="term" value="C:proton-transporting two-sector ATPase complex, catalytic domain"/>
    <property type="evidence" value="ECO:0007669"/>
    <property type="project" value="InterPro"/>
</dbReference>
<keyword evidence="3" id="KW-0813">Transport</keyword>
<sequence>MNQVEALEKAILERAELMANECHSRAEAGRKNILREASERLHLREEKETLLAKSLADRAYLRKVQADELKLHSKMDHMRWNLVQVVVGRLQQRMQALTQDEAKYTELLKAFLQQAAKQIEEQRLMVSVNAEDLRRLKPQWEALTSSLATGKVFELKEESIETIGGCLITTADKRVQIDHTFEGRLSRLERKVHQALVERLLPPIGDGQAL</sequence>
<comment type="caution">
    <text evidence="5">The sequence shown here is derived from an EMBL/GenBank/DDBJ whole genome shotgun (WGS) entry which is preliminary data.</text>
</comment>
<dbReference type="InterPro" id="IPR038495">
    <property type="entry name" value="ATPase_E_C"/>
</dbReference>
<dbReference type="Pfam" id="PF01991">
    <property type="entry name" value="vATP-synt_E"/>
    <property type="match status" value="1"/>
</dbReference>
<evidence type="ECO:0000313" key="6">
    <source>
        <dbReference type="Proteomes" id="UP000094769"/>
    </source>
</evidence>
<comment type="similarity">
    <text evidence="1">Belongs to the V-ATPase E subunit family.</text>
</comment>
<keyword evidence="6" id="KW-1185">Reference proteome</keyword>
<dbReference type="Gene3D" id="3.30.2320.30">
    <property type="entry name" value="ATP synthase, E subunit, C-terminal"/>
    <property type="match status" value="1"/>
</dbReference>
<evidence type="ECO:0000256" key="4">
    <source>
        <dbReference type="ARBA" id="ARBA00023065"/>
    </source>
</evidence>